<comment type="caution">
    <text evidence="2">The sequence shown here is derived from an EMBL/GenBank/DDBJ whole genome shotgun (WGS) entry which is preliminary data.</text>
</comment>
<dbReference type="CDD" id="cd22347">
    <property type="entry name" value="PDDEXK_nuclease"/>
    <property type="match status" value="1"/>
</dbReference>
<evidence type="ECO:0000313" key="3">
    <source>
        <dbReference type="Proteomes" id="UP000070299"/>
    </source>
</evidence>
<dbReference type="Pfam" id="PF15515">
    <property type="entry name" value="MvaI_BcnI"/>
    <property type="match status" value="1"/>
</dbReference>
<evidence type="ECO:0000259" key="1">
    <source>
        <dbReference type="Pfam" id="PF15515"/>
    </source>
</evidence>
<gene>
    <name evidence="2" type="ORF">AX660_03130</name>
</gene>
<dbReference type="InterPro" id="IPR029127">
    <property type="entry name" value="MvaI_BcnI"/>
</dbReference>
<dbReference type="Gene3D" id="3.40.210.20">
    <property type="entry name" value="MvaI/BcnI restriction endonuclease, catalytic domain"/>
    <property type="match status" value="1"/>
</dbReference>
<keyword evidence="3" id="KW-1185">Reference proteome</keyword>
<dbReference type="InterPro" id="IPR043005">
    <property type="entry name" value="MvaI_BcnI_rec"/>
</dbReference>
<evidence type="ECO:0000313" key="2">
    <source>
        <dbReference type="EMBL" id="KXI26776.1"/>
    </source>
</evidence>
<dbReference type="REBASE" id="150449">
    <property type="entry name" value="PspS66ORF3125P"/>
</dbReference>
<organism evidence="2 3">
    <name type="scientific">Paraglaciecola hydrolytica</name>
    <dbReference type="NCBI Taxonomy" id="1799789"/>
    <lineage>
        <taxon>Bacteria</taxon>
        <taxon>Pseudomonadati</taxon>
        <taxon>Pseudomonadota</taxon>
        <taxon>Gammaproteobacteria</taxon>
        <taxon>Alteromonadales</taxon>
        <taxon>Alteromonadaceae</taxon>
        <taxon>Paraglaciecola</taxon>
    </lineage>
</organism>
<dbReference type="OrthoDB" id="9204522at2"/>
<dbReference type="RefSeq" id="WP_068382213.1">
    <property type="nucleotide sequence ID" value="NZ_LSNE01000020.1"/>
</dbReference>
<name>A0A148KKF3_9ALTE</name>
<proteinExistence type="predicted"/>
<feature type="domain" description="MvaI/BcnI restriction endonuclease" evidence="1">
    <location>
        <begin position="256"/>
        <end position="472"/>
    </location>
</feature>
<protein>
    <recommendedName>
        <fullName evidence="1">MvaI/BcnI restriction endonuclease domain-containing protein</fullName>
    </recommendedName>
</protein>
<dbReference type="AlphaFoldDB" id="A0A148KKF3"/>
<dbReference type="EMBL" id="LSNE01000020">
    <property type="protein sequence ID" value="KXI26776.1"/>
    <property type="molecule type" value="Genomic_DNA"/>
</dbReference>
<sequence length="481" mass="54873">MSSHPSDLPSINRIQQRAKALKKKEGISQAQAYQKISEEYGFTSWPKFREELKKKERSKTTIQLPSIDFVMDEDVEMTEQDFESLDNERSSELPEDIKRRVQENKRQLTKVGIEFSVFEPTITGLNKSIIDATQPVRTHFELENFHFYSDQGQGQEHKVKKTSFLLTDKIKIKSSASFYRPNTKKGDPRMWFSKLSQICDAGDQIAIVIHEDSPFLINLSKTMLSESLENIDSCIGRFLNDVCEDEFSVAEELLSKLKGLAKQPLPALRSGSTGIGFTIETMLGIAANSSKEPDYDGIEIKSGRGATTRTTLFAQVPDWAKSPCKKSAEILNKYGYEREEDFKLYCTLSTLKENSQGLSFIYDESKDELQEWHNKTDLVAVWPGKLLRSRLTEKHAETFWIEASSEVIEGVEHFHLKSVTHTKRPMVSQLLPLIQSGVITMDHLIKRKGKTNRVSEKGPLFKMNKRDLELLFPAPKTYSLV</sequence>
<dbReference type="Gene3D" id="3.30.70.3570">
    <property type="entry name" value="MvaI/BcnI restriction endonuclease, recognition domain"/>
    <property type="match status" value="1"/>
</dbReference>
<reference evidence="3" key="1">
    <citation type="submission" date="2016-02" db="EMBL/GenBank/DDBJ databases">
        <authorList>
            <person name="Schultz-Johansen M."/>
            <person name="Glaring M.A."/>
            <person name="Bech P.K."/>
            <person name="Stougaard P."/>
        </authorList>
    </citation>
    <scope>NUCLEOTIDE SEQUENCE [LARGE SCALE GENOMIC DNA]</scope>
    <source>
        <strain evidence="3">S66</strain>
    </source>
</reference>
<dbReference type="STRING" id="1799789.AX660_03130"/>
<dbReference type="Proteomes" id="UP000070299">
    <property type="component" value="Unassembled WGS sequence"/>
</dbReference>
<dbReference type="InterPro" id="IPR043004">
    <property type="entry name" value="MvaI_BcnI_cat"/>
</dbReference>
<accession>A0A148KKF3</accession>